<feature type="domain" description="RNase H type-1" evidence="1">
    <location>
        <begin position="63"/>
        <end position="124"/>
    </location>
</feature>
<proteinExistence type="predicted"/>
<evidence type="ECO:0000259" key="1">
    <source>
        <dbReference type="Pfam" id="PF13456"/>
    </source>
</evidence>
<dbReference type="PANTHER" id="PTHR47723:SF23">
    <property type="entry name" value="REVERSE TRANSCRIPTASE-LIKE PROTEIN"/>
    <property type="match status" value="1"/>
</dbReference>
<dbReference type="EMBL" id="MJEQ01002127">
    <property type="protein sequence ID" value="OIT28238.1"/>
    <property type="molecule type" value="Genomic_DNA"/>
</dbReference>
<organism evidence="2 3">
    <name type="scientific">Nicotiana attenuata</name>
    <name type="common">Coyote tobacco</name>
    <dbReference type="NCBI Taxonomy" id="49451"/>
    <lineage>
        <taxon>Eukaryota</taxon>
        <taxon>Viridiplantae</taxon>
        <taxon>Streptophyta</taxon>
        <taxon>Embryophyta</taxon>
        <taxon>Tracheophyta</taxon>
        <taxon>Spermatophyta</taxon>
        <taxon>Magnoliopsida</taxon>
        <taxon>eudicotyledons</taxon>
        <taxon>Gunneridae</taxon>
        <taxon>Pentapetalae</taxon>
        <taxon>asterids</taxon>
        <taxon>lamiids</taxon>
        <taxon>Solanales</taxon>
        <taxon>Solanaceae</taxon>
        <taxon>Nicotianoideae</taxon>
        <taxon>Nicotianeae</taxon>
        <taxon>Nicotiana</taxon>
    </lineage>
</organism>
<protein>
    <recommendedName>
        <fullName evidence="1">RNase H type-1 domain-containing protein</fullName>
    </recommendedName>
</protein>
<dbReference type="Proteomes" id="UP000187609">
    <property type="component" value="Unassembled WGS sequence"/>
</dbReference>
<dbReference type="PANTHER" id="PTHR47723">
    <property type="entry name" value="OS05G0353850 PROTEIN"/>
    <property type="match status" value="1"/>
</dbReference>
<name>A0A1J6KFQ5_NICAT</name>
<gene>
    <name evidence="2" type="ORF">A4A49_54217</name>
</gene>
<dbReference type="InterPro" id="IPR053151">
    <property type="entry name" value="RNase_H-like"/>
</dbReference>
<dbReference type="CDD" id="cd06222">
    <property type="entry name" value="RNase_H_like"/>
    <property type="match status" value="1"/>
</dbReference>
<accession>A0A1J6KFQ5</accession>
<dbReference type="GO" id="GO:0003676">
    <property type="term" value="F:nucleic acid binding"/>
    <property type="evidence" value="ECO:0007669"/>
    <property type="project" value="InterPro"/>
</dbReference>
<dbReference type="GO" id="GO:0004523">
    <property type="term" value="F:RNA-DNA hybrid ribonuclease activity"/>
    <property type="evidence" value="ECO:0007669"/>
    <property type="project" value="InterPro"/>
</dbReference>
<keyword evidence="3" id="KW-1185">Reference proteome</keyword>
<dbReference type="InterPro" id="IPR044730">
    <property type="entry name" value="RNase_H-like_dom_plant"/>
</dbReference>
<dbReference type="Pfam" id="PF13456">
    <property type="entry name" value="RVT_3"/>
    <property type="match status" value="1"/>
</dbReference>
<dbReference type="InterPro" id="IPR012337">
    <property type="entry name" value="RNaseH-like_sf"/>
</dbReference>
<dbReference type="SUPFAM" id="SSF53098">
    <property type="entry name" value="Ribonuclease H-like"/>
    <property type="match status" value="1"/>
</dbReference>
<dbReference type="Gramene" id="OIT28238">
    <property type="protein sequence ID" value="OIT28238"/>
    <property type="gene ID" value="A4A49_54217"/>
</dbReference>
<sequence length="171" mass="18932">MEYKLLTTNQKRPPIIRETILIKWNPPEPNTYKLNMDGSCLENPGKGGIGGIIRRGNGECVLGEQLPPLTIETDCKELINLIDNKNCSYNLISDCRCLLIRARDPPPHHVCREANQAADSMAKNGSSLPVLGSLMTYLIPPTFVISILERDKLGTTCPRTIPVCNELCNDS</sequence>
<evidence type="ECO:0000313" key="3">
    <source>
        <dbReference type="Proteomes" id="UP000187609"/>
    </source>
</evidence>
<comment type="caution">
    <text evidence="2">The sequence shown here is derived from an EMBL/GenBank/DDBJ whole genome shotgun (WGS) entry which is preliminary data.</text>
</comment>
<dbReference type="InterPro" id="IPR002156">
    <property type="entry name" value="RNaseH_domain"/>
</dbReference>
<reference evidence="2" key="1">
    <citation type="submission" date="2016-11" db="EMBL/GenBank/DDBJ databases">
        <title>The genome of Nicotiana attenuata.</title>
        <authorList>
            <person name="Xu S."/>
            <person name="Brockmoeller T."/>
            <person name="Gaquerel E."/>
            <person name="Navarro A."/>
            <person name="Kuhl H."/>
            <person name="Gase K."/>
            <person name="Ling Z."/>
            <person name="Zhou W."/>
            <person name="Kreitzer C."/>
            <person name="Stanke M."/>
            <person name="Tang H."/>
            <person name="Lyons E."/>
            <person name="Pandey P."/>
            <person name="Pandey S.P."/>
            <person name="Timmermann B."/>
            <person name="Baldwin I.T."/>
        </authorList>
    </citation>
    <scope>NUCLEOTIDE SEQUENCE [LARGE SCALE GENOMIC DNA]</scope>
    <source>
        <strain evidence="2">UT</strain>
    </source>
</reference>
<dbReference type="AlphaFoldDB" id="A0A1J6KFQ5"/>
<evidence type="ECO:0000313" key="2">
    <source>
        <dbReference type="EMBL" id="OIT28238.1"/>
    </source>
</evidence>